<evidence type="ECO:0000256" key="1">
    <source>
        <dbReference type="ARBA" id="ARBA00008056"/>
    </source>
</evidence>
<dbReference type="AlphaFoldDB" id="A0AA88VGX8"/>
<dbReference type="PANTHER" id="PTHR47991">
    <property type="entry name" value="OXOGLUTARATE/IRON-DEPENDENT DIOXYGENASE"/>
    <property type="match status" value="1"/>
</dbReference>
<dbReference type="SUPFAM" id="SSF51197">
    <property type="entry name" value="Clavaminate synthase-like"/>
    <property type="match status" value="2"/>
</dbReference>
<protein>
    <recommendedName>
        <fullName evidence="5">Fe2OG dioxygenase domain-containing protein</fullName>
    </recommendedName>
</protein>
<accession>A0AA88VGX8</accession>
<dbReference type="Proteomes" id="UP001188597">
    <property type="component" value="Unassembled WGS sequence"/>
</dbReference>
<keyword evidence="4" id="KW-0560">Oxidoreductase</keyword>
<dbReference type="PROSITE" id="PS51471">
    <property type="entry name" value="FE2OG_OXY"/>
    <property type="match status" value="1"/>
</dbReference>
<dbReference type="EMBL" id="JAVXUP010001833">
    <property type="protein sequence ID" value="KAK3007718.1"/>
    <property type="molecule type" value="Genomic_DNA"/>
</dbReference>
<comment type="caution">
    <text evidence="6">The sequence shown here is derived from an EMBL/GenBank/DDBJ whole genome shotgun (WGS) entry which is preliminary data.</text>
</comment>
<dbReference type="InterPro" id="IPR044861">
    <property type="entry name" value="IPNS-like_FE2OG_OXY"/>
</dbReference>
<feature type="domain" description="Fe2OG dioxygenase" evidence="5">
    <location>
        <begin position="209"/>
        <end position="344"/>
    </location>
</feature>
<reference evidence="6" key="1">
    <citation type="submission" date="2022-12" db="EMBL/GenBank/DDBJ databases">
        <title>Draft genome assemblies for two species of Escallonia (Escalloniales).</title>
        <authorList>
            <person name="Chanderbali A."/>
            <person name="Dervinis C."/>
            <person name="Anghel I."/>
            <person name="Soltis D."/>
            <person name="Soltis P."/>
            <person name="Zapata F."/>
        </authorList>
    </citation>
    <scope>NUCLEOTIDE SEQUENCE</scope>
    <source>
        <strain evidence="6">UCBG64.0493</strain>
        <tissue evidence="6">Leaf</tissue>
    </source>
</reference>
<organism evidence="6 7">
    <name type="scientific">Escallonia herrerae</name>
    <dbReference type="NCBI Taxonomy" id="1293975"/>
    <lineage>
        <taxon>Eukaryota</taxon>
        <taxon>Viridiplantae</taxon>
        <taxon>Streptophyta</taxon>
        <taxon>Embryophyta</taxon>
        <taxon>Tracheophyta</taxon>
        <taxon>Spermatophyta</taxon>
        <taxon>Magnoliopsida</taxon>
        <taxon>eudicotyledons</taxon>
        <taxon>Gunneridae</taxon>
        <taxon>Pentapetalae</taxon>
        <taxon>asterids</taxon>
        <taxon>campanulids</taxon>
        <taxon>Escalloniales</taxon>
        <taxon>Escalloniaceae</taxon>
        <taxon>Escallonia</taxon>
    </lineage>
</organism>
<dbReference type="InterPro" id="IPR050295">
    <property type="entry name" value="Plant_2OG-oxidoreductases"/>
</dbReference>
<sequence length="397" mass="44004">TVSGVAPLLATLVESSEMTSIKVLAESLNSNSIPSDYVYSANYHTPIASTQEDGIPVIDYSLLTSGTPDQQSKAIQDLGKACEEWGFFLLVNHGVSETLIDKVFDASSQFFNLTEEEKREFEGKNTFDPITCGTSFRNAGLGKILLWRDYLKVIAHPEFRFPDKPQGFSELSLEYCEKTRKVARELLRGIRKSLGLEESDMDSALNLDSGFQLFDINLYPPCPQPELAIGLPPHTDHGLVTLVLQNGVNGLEVQHNGKWVSVDALPNSFMVNTSDQLEVNYSFFLVVGYDHNSSDGLARVVDGAMMLVVEDMVIFSNGKYKSVKHRAVVNSKITRISLVTPYGPSLDTIVSAASKLVDSETHPPAYIPMMYKEYVVQQQNTQMGAKSCLERVRVQEE</sequence>
<proteinExistence type="inferred from homology"/>
<keyword evidence="2 4" id="KW-0479">Metal-binding</keyword>
<dbReference type="GO" id="GO:0046872">
    <property type="term" value="F:metal ion binding"/>
    <property type="evidence" value="ECO:0007669"/>
    <property type="project" value="UniProtKB-KW"/>
</dbReference>
<dbReference type="Pfam" id="PF03171">
    <property type="entry name" value="2OG-FeII_Oxy"/>
    <property type="match status" value="2"/>
</dbReference>
<evidence type="ECO:0000313" key="7">
    <source>
        <dbReference type="Proteomes" id="UP001188597"/>
    </source>
</evidence>
<comment type="similarity">
    <text evidence="1 4">Belongs to the iron/ascorbate-dependent oxidoreductase family.</text>
</comment>
<keyword evidence="3 4" id="KW-0408">Iron</keyword>
<evidence type="ECO:0000256" key="4">
    <source>
        <dbReference type="RuleBase" id="RU003682"/>
    </source>
</evidence>
<evidence type="ECO:0000259" key="5">
    <source>
        <dbReference type="PROSITE" id="PS51471"/>
    </source>
</evidence>
<dbReference type="GO" id="GO:0016705">
    <property type="term" value="F:oxidoreductase activity, acting on paired donors, with incorporation or reduction of molecular oxygen"/>
    <property type="evidence" value="ECO:0007669"/>
    <property type="project" value="UniProtKB-ARBA"/>
</dbReference>
<evidence type="ECO:0000256" key="3">
    <source>
        <dbReference type="ARBA" id="ARBA00023004"/>
    </source>
</evidence>
<dbReference type="Pfam" id="PF14226">
    <property type="entry name" value="DIOX_N"/>
    <property type="match status" value="1"/>
</dbReference>
<gene>
    <name evidence="6" type="ORF">RJ639_014251</name>
</gene>
<name>A0AA88VGX8_9ASTE</name>
<evidence type="ECO:0000313" key="6">
    <source>
        <dbReference type="EMBL" id="KAK3007718.1"/>
    </source>
</evidence>
<keyword evidence="7" id="KW-1185">Reference proteome</keyword>
<evidence type="ECO:0000256" key="2">
    <source>
        <dbReference type="ARBA" id="ARBA00022723"/>
    </source>
</evidence>
<dbReference type="InterPro" id="IPR026992">
    <property type="entry name" value="DIOX_N"/>
</dbReference>
<dbReference type="InterPro" id="IPR027443">
    <property type="entry name" value="IPNS-like_sf"/>
</dbReference>
<feature type="non-terminal residue" evidence="6">
    <location>
        <position position="397"/>
    </location>
</feature>
<dbReference type="InterPro" id="IPR005123">
    <property type="entry name" value="Oxoglu/Fe-dep_dioxygenase_dom"/>
</dbReference>
<dbReference type="Gene3D" id="2.60.120.330">
    <property type="entry name" value="B-lactam Antibiotic, Isopenicillin N Synthase, Chain"/>
    <property type="match status" value="1"/>
</dbReference>